<keyword evidence="4" id="KW-0602">Photosynthesis</keyword>
<dbReference type="InterPro" id="IPR024681">
    <property type="entry name" value="RuBisCO_ssu"/>
</dbReference>
<dbReference type="InterPro" id="IPR000894">
    <property type="entry name" value="RuBisCO_ssu_dom"/>
</dbReference>
<feature type="domain" description="Ribulose bisphosphate carboxylase small subunit" evidence="5">
    <location>
        <begin position="9"/>
        <end position="106"/>
    </location>
</feature>
<dbReference type="InterPro" id="IPR036385">
    <property type="entry name" value="RuBisCO_ssu_sf"/>
</dbReference>
<dbReference type="EMBL" id="KM198929">
    <property type="protein sequence ID" value="AIU44568.1"/>
    <property type="molecule type" value="Genomic_DNA"/>
</dbReference>
<geneLocation type="plastid" evidence="6"/>
<dbReference type="GO" id="GO:0009507">
    <property type="term" value="C:chloroplast"/>
    <property type="evidence" value="ECO:0007669"/>
    <property type="project" value="UniProtKB-SubCell"/>
</dbReference>
<keyword evidence="4" id="KW-0601">Photorespiration</keyword>
<dbReference type="SUPFAM" id="SSF55239">
    <property type="entry name" value="RuBisCO, small subunit"/>
    <property type="match status" value="1"/>
</dbReference>
<evidence type="ECO:0000256" key="1">
    <source>
        <dbReference type="ARBA" id="ARBA00022567"/>
    </source>
</evidence>
<sequence>MQTLPVERKFETFSYLPPLNDQQIARQLQYALSNGFSPAIEFSFTGKAEDLVWTLWKLPLFGAQSPEEVLSEIQACKQQFPNAYIRVVAFDSNRQVQTLMFLVYKPL</sequence>
<dbReference type="SMART" id="SM00961">
    <property type="entry name" value="RuBisCO_small"/>
    <property type="match status" value="1"/>
</dbReference>
<dbReference type="SMR" id="A0A097PB76"/>
<dbReference type="Pfam" id="PF00101">
    <property type="entry name" value="RuBisCO_small"/>
    <property type="match status" value="1"/>
</dbReference>
<dbReference type="GO" id="GO:0019253">
    <property type="term" value="P:reductive pentose-phosphate cycle"/>
    <property type="evidence" value="ECO:0007669"/>
    <property type="project" value="UniProtKB-UniRule"/>
</dbReference>
<name>A0A097PB76_CYAPA</name>
<comment type="function">
    <text evidence="3">RuBisCO catalyzes two reactions: the carboxylation of D-ribulose 1,5-bisphosphate, the primary event in carbon dioxide fixation, as well as the oxidative fragmentation of the pentose substrate. Both reactions occur simultaneously and in competition at the same active site. Although the small subunit is not catalytic it is essential for maximal activity.</text>
</comment>
<evidence type="ECO:0000256" key="3">
    <source>
        <dbReference type="HAMAP-Rule" id="MF_00859"/>
    </source>
</evidence>
<dbReference type="HAMAP" id="MF_00859">
    <property type="entry name" value="RuBisCO_S_bact"/>
    <property type="match status" value="1"/>
</dbReference>
<comment type="similarity">
    <text evidence="3">Belongs to the RuBisCO small chain family.</text>
</comment>
<proteinExistence type="inferred from homology"/>
<organism evidence="6">
    <name type="scientific">Cyanophora paradoxa</name>
    <dbReference type="NCBI Taxonomy" id="2762"/>
    <lineage>
        <taxon>Eukaryota</taxon>
        <taxon>Glaucocystophyceae</taxon>
        <taxon>Cyanophorales</taxon>
        <taxon>Cyanophoraceae</taxon>
        <taxon>Cyanophora</taxon>
    </lineage>
</organism>
<dbReference type="PANTHER" id="PTHR31262">
    <property type="entry name" value="RIBULOSE BISPHOSPHATE CARBOXYLASE SMALL CHAIN 1, CHLOROPLASTIC"/>
    <property type="match status" value="1"/>
</dbReference>
<protein>
    <recommendedName>
        <fullName evidence="3 4">Multifunctional fusion protein</fullName>
    </recommendedName>
    <domain>
        <recommendedName>
            <fullName evidence="3">Ribulose bisphosphate carboxylase small subunit</fullName>
            <shortName evidence="3">RuBisCO small subunit</shortName>
        </recommendedName>
    </domain>
    <domain>
        <recommendedName>
            <fullName evidence="4">Ribulose bisphosphate carboxylase small subunit, chloroplastic</fullName>
        </recommendedName>
    </domain>
</protein>
<accession>A0A097PB76</accession>
<keyword evidence="1 3" id="KW-0113">Calvin cycle</keyword>
<dbReference type="AlphaFoldDB" id="A0A097PB76"/>
<evidence type="ECO:0000313" key="6">
    <source>
        <dbReference type="EMBL" id="AIU44568.1"/>
    </source>
</evidence>
<comment type="subunit">
    <text evidence="3">Heterohexadecamer of 8 large and 8 small subunits.</text>
</comment>
<gene>
    <name evidence="3 6" type="primary">rbcS</name>
    <name evidence="4" type="synonym">RBCS</name>
</gene>
<dbReference type="Gene3D" id="3.30.190.10">
    <property type="entry name" value="Ribulose bisphosphate carboxylase, small subunit"/>
    <property type="match status" value="1"/>
</dbReference>
<keyword evidence="2 3" id="KW-0120">Carbon dioxide fixation</keyword>
<keyword evidence="4 6" id="KW-0934">Plastid</keyword>
<keyword evidence="3" id="KW-0150">Chloroplast</keyword>
<reference evidence="6" key="2">
    <citation type="submission" date="2014-07" db="EMBL/GenBank/DDBJ databases">
        <authorList>
            <person name="David S.R."/>
            <person name="Jackson C.J."/>
            <person name="Adrian R.-P."/>
        </authorList>
    </citation>
    <scope>NUCLEOTIDE SEQUENCE</scope>
    <source>
        <strain evidence="6">NIES-763</strain>
    </source>
</reference>
<evidence type="ECO:0000259" key="5">
    <source>
        <dbReference type="SMART" id="SM00961"/>
    </source>
</evidence>
<dbReference type="GO" id="GO:0016984">
    <property type="term" value="F:ribulose-bisphosphate carboxylase activity"/>
    <property type="evidence" value="ECO:0007669"/>
    <property type="project" value="UniProtKB-UniRule"/>
</dbReference>
<evidence type="ECO:0000256" key="4">
    <source>
        <dbReference type="HAMAP-Rule" id="MF_00860"/>
    </source>
</evidence>
<evidence type="ECO:0000256" key="2">
    <source>
        <dbReference type="ARBA" id="ARBA00023300"/>
    </source>
</evidence>
<reference evidence="6" key="1">
    <citation type="journal article" date="2014" name="Mol. Phylogenet. Evol.">
        <title>Nucleotide substitution analyses of the glaucophyte Cyanophora suggest an ancestrally lower mutation rate in plastid vs mitochondrial DNA for the Archaeplastida.</title>
        <authorList>
            <person name="Smith D.R."/>
            <person name="Jackson C.J."/>
            <person name="Reyes-Prieto A."/>
        </authorList>
    </citation>
    <scope>NUCLEOTIDE SEQUENCE</scope>
    <source>
        <strain evidence="6">NIES-763</strain>
    </source>
</reference>
<comment type="miscellaneous">
    <text evidence="3">The basic functional RuBisCO is composed of a large chain homodimer in a 'head-to-tail' conformation. In form I RuBisCO this homodimer is arranged in a barrel-like tetramer with the small subunits forming a tetrameric 'cap' on each end of the 'barrel'.</text>
</comment>
<dbReference type="CDD" id="cd03527">
    <property type="entry name" value="RuBisCO_small"/>
    <property type="match status" value="1"/>
</dbReference>
<comment type="subcellular location">
    <subcellularLocation>
        <location evidence="3">Plastid</location>
        <location evidence="3">Chloroplast</location>
    </subcellularLocation>
</comment>